<keyword evidence="5" id="KW-0676">Redox-active center</keyword>
<evidence type="ECO:0000259" key="6">
    <source>
        <dbReference type="PROSITE" id="PS51352"/>
    </source>
</evidence>
<dbReference type="GO" id="GO:0015036">
    <property type="term" value="F:disulfide oxidoreductase activity"/>
    <property type="evidence" value="ECO:0007669"/>
    <property type="project" value="InterPro"/>
</dbReference>
<keyword evidence="3" id="KW-0201">Cytochrome c-type biogenesis</keyword>
<reference evidence="7 8" key="1">
    <citation type="submission" date="2019-07" db="EMBL/GenBank/DDBJ databases">
        <title>Whole genome shotgun sequence of Reyranella soli NBRC 108950.</title>
        <authorList>
            <person name="Hosoyama A."/>
            <person name="Uohara A."/>
            <person name="Ohji S."/>
            <person name="Ichikawa N."/>
        </authorList>
    </citation>
    <scope>NUCLEOTIDE SEQUENCE [LARGE SCALE GENOMIC DNA]</scope>
    <source>
        <strain evidence="7 8">NBRC 108950</strain>
    </source>
</reference>
<gene>
    <name evidence="7" type="primary">ccmG</name>
    <name evidence="7" type="ORF">RSO01_51400</name>
</gene>
<dbReference type="NCBIfam" id="TIGR00385">
    <property type="entry name" value="dsbE"/>
    <property type="match status" value="1"/>
</dbReference>
<dbReference type="PROSITE" id="PS51352">
    <property type="entry name" value="THIOREDOXIN_2"/>
    <property type="match status" value="1"/>
</dbReference>
<dbReference type="PANTHER" id="PTHR42852:SF6">
    <property type="entry name" value="THIOL:DISULFIDE INTERCHANGE PROTEIN DSBE"/>
    <property type="match status" value="1"/>
</dbReference>
<dbReference type="PANTHER" id="PTHR42852">
    <property type="entry name" value="THIOL:DISULFIDE INTERCHANGE PROTEIN DSBE"/>
    <property type="match status" value="1"/>
</dbReference>
<sequence>MSRRLLFLLPLATLALMAGFFAWSLMAGRDPASIGSVMVGRPAPKLDLRALREGDKPLTDALLRTGKPTIVNFFASWCTPCLAEHPLFTRLAQRDGAVIIGIAWKNKPEEARAWLAKLGDPFLYAGQDFDGRTGIDWGLSGVPETYLIDGNGIVRFHFRGPITEKDVRDAILPFLKGGKP</sequence>
<dbReference type="GO" id="GO:0030288">
    <property type="term" value="C:outer membrane-bounded periplasmic space"/>
    <property type="evidence" value="ECO:0007669"/>
    <property type="project" value="InterPro"/>
</dbReference>
<dbReference type="Gene3D" id="3.40.30.10">
    <property type="entry name" value="Glutaredoxin"/>
    <property type="match status" value="1"/>
</dbReference>
<feature type="domain" description="Thioredoxin" evidence="6">
    <location>
        <begin position="37"/>
        <end position="176"/>
    </location>
</feature>
<evidence type="ECO:0000256" key="2">
    <source>
        <dbReference type="ARBA" id="ARBA00007758"/>
    </source>
</evidence>
<dbReference type="InterPro" id="IPR036249">
    <property type="entry name" value="Thioredoxin-like_sf"/>
</dbReference>
<dbReference type="GO" id="GO:0017004">
    <property type="term" value="P:cytochrome complex assembly"/>
    <property type="evidence" value="ECO:0007669"/>
    <property type="project" value="UniProtKB-KW"/>
</dbReference>
<proteinExistence type="inferred from homology"/>
<evidence type="ECO:0000256" key="1">
    <source>
        <dbReference type="ARBA" id="ARBA00004196"/>
    </source>
</evidence>
<dbReference type="AlphaFoldDB" id="A0A512NGA7"/>
<dbReference type="RefSeq" id="WP_147152754.1">
    <property type="nucleotide sequence ID" value="NZ_BKAJ01000090.1"/>
</dbReference>
<dbReference type="Proteomes" id="UP000321058">
    <property type="component" value="Unassembled WGS sequence"/>
</dbReference>
<dbReference type="InterPro" id="IPR013766">
    <property type="entry name" value="Thioredoxin_domain"/>
</dbReference>
<dbReference type="InterPro" id="IPR004799">
    <property type="entry name" value="Periplasmic_diS_OxRdtase_DsbE"/>
</dbReference>
<dbReference type="EMBL" id="BKAJ01000090">
    <property type="protein sequence ID" value="GEP57974.1"/>
    <property type="molecule type" value="Genomic_DNA"/>
</dbReference>
<keyword evidence="4" id="KW-1015">Disulfide bond</keyword>
<dbReference type="PROSITE" id="PS00194">
    <property type="entry name" value="THIOREDOXIN_1"/>
    <property type="match status" value="1"/>
</dbReference>
<evidence type="ECO:0000256" key="4">
    <source>
        <dbReference type="ARBA" id="ARBA00023157"/>
    </source>
</evidence>
<evidence type="ECO:0000256" key="3">
    <source>
        <dbReference type="ARBA" id="ARBA00022748"/>
    </source>
</evidence>
<evidence type="ECO:0000313" key="7">
    <source>
        <dbReference type="EMBL" id="GEP57974.1"/>
    </source>
</evidence>
<organism evidence="7 8">
    <name type="scientific">Reyranella soli</name>
    <dbReference type="NCBI Taxonomy" id="1230389"/>
    <lineage>
        <taxon>Bacteria</taxon>
        <taxon>Pseudomonadati</taxon>
        <taxon>Pseudomonadota</taxon>
        <taxon>Alphaproteobacteria</taxon>
        <taxon>Hyphomicrobiales</taxon>
        <taxon>Reyranellaceae</taxon>
        <taxon>Reyranella</taxon>
    </lineage>
</organism>
<dbReference type="InterPro" id="IPR017937">
    <property type="entry name" value="Thioredoxin_CS"/>
</dbReference>
<evidence type="ECO:0000256" key="5">
    <source>
        <dbReference type="ARBA" id="ARBA00023284"/>
    </source>
</evidence>
<dbReference type="InterPro" id="IPR050553">
    <property type="entry name" value="Thioredoxin_ResA/DsbE_sf"/>
</dbReference>
<comment type="subcellular location">
    <subcellularLocation>
        <location evidence="1">Cell envelope</location>
    </subcellularLocation>
</comment>
<dbReference type="Pfam" id="PF08534">
    <property type="entry name" value="Redoxin"/>
    <property type="match status" value="1"/>
</dbReference>
<dbReference type="CDD" id="cd03010">
    <property type="entry name" value="TlpA_like_DsbE"/>
    <property type="match status" value="1"/>
</dbReference>
<dbReference type="OrthoDB" id="9799347at2"/>
<keyword evidence="8" id="KW-1185">Reference proteome</keyword>
<protein>
    <submittedName>
        <fullName evidence="7">Thiol:disulfide interchange protein</fullName>
    </submittedName>
</protein>
<dbReference type="InterPro" id="IPR013740">
    <property type="entry name" value="Redoxin"/>
</dbReference>
<accession>A0A512NGA7</accession>
<comment type="similarity">
    <text evidence="2">Belongs to the thioredoxin family. DsbE subfamily.</text>
</comment>
<evidence type="ECO:0000313" key="8">
    <source>
        <dbReference type="Proteomes" id="UP000321058"/>
    </source>
</evidence>
<dbReference type="SUPFAM" id="SSF52833">
    <property type="entry name" value="Thioredoxin-like"/>
    <property type="match status" value="1"/>
</dbReference>
<name>A0A512NGA7_9HYPH</name>
<comment type="caution">
    <text evidence="7">The sequence shown here is derived from an EMBL/GenBank/DDBJ whole genome shotgun (WGS) entry which is preliminary data.</text>
</comment>